<keyword evidence="9" id="KW-0234">DNA repair</keyword>
<dbReference type="CDD" id="cd03425">
    <property type="entry name" value="NUDIX_MutT_NudA_like"/>
    <property type="match status" value="1"/>
</dbReference>
<dbReference type="GO" id="GO:0008413">
    <property type="term" value="F:8-oxo-7,8-dihydroguanosine triphosphate pyrophosphatase activity"/>
    <property type="evidence" value="ECO:0007669"/>
    <property type="project" value="InterPro"/>
</dbReference>
<dbReference type="STRING" id="2340.JV46_15680"/>
<keyword evidence="21" id="KW-1185">Reference proteome</keyword>
<dbReference type="NCBIfam" id="TIGR00586">
    <property type="entry name" value="mutt"/>
    <property type="match status" value="1"/>
</dbReference>
<feature type="binding site" evidence="18">
    <location>
        <position position="35"/>
    </location>
    <ligand>
        <name>Mg(2+)</name>
        <dbReference type="ChEBI" id="CHEBI:18420"/>
    </ligand>
</feature>
<dbReference type="Pfam" id="PF14815">
    <property type="entry name" value="NUDIX_4"/>
    <property type="match status" value="1"/>
</dbReference>
<dbReference type="InterPro" id="IPR003561">
    <property type="entry name" value="Mutator_MutT"/>
</dbReference>
<evidence type="ECO:0000256" key="3">
    <source>
        <dbReference type="ARBA" id="ARBA00022457"/>
    </source>
</evidence>
<dbReference type="PANTHER" id="PTHR47707">
    <property type="entry name" value="8-OXO-DGTP DIPHOSPHATASE"/>
    <property type="match status" value="1"/>
</dbReference>
<evidence type="ECO:0000256" key="16">
    <source>
        <dbReference type="ARBA" id="ARBA00042798"/>
    </source>
</evidence>
<feature type="binding site" evidence="17">
    <location>
        <position position="21"/>
    </location>
    <ligand>
        <name>8-oxo-dGTP</name>
        <dbReference type="ChEBI" id="CHEBI:77896"/>
    </ligand>
</feature>
<evidence type="ECO:0000256" key="7">
    <source>
        <dbReference type="ARBA" id="ARBA00022801"/>
    </source>
</evidence>
<dbReference type="Pfam" id="PF02581">
    <property type="entry name" value="TMP-TENI"/>
    <property type="match status" value="1"/>
</dbReference>
<keyword evidence="5 18" id="KW-0479">Metal-binding</keyword>
<dbReference type="InterPro" id="IPR020476">
    <property type="entry name" value="Nudix_hydrolase"/>
</dbReference>
<sequence length="316" mass="35011">MLHVSVAVIRDQAGRILLSRRPDDKHLGGLWEFPGGKLEPGESLADGLKREIDEELGILVETHRPLIQVRHAYLDREVLLDVHLVDRWHGEASGREGQEIAWVEPDSLARYPLPPADKPIVTALELPSRYLVTPPGIDRVELMRRLDFIAAKVPRQELILLQLRLLEHSHAQVIEIAQQLLDRYTELALLVKEVGMADELGCGVHLRAADLMALDQRPLSSAQMVAASCHTHEELMQAVVLNVDFVTLSPVQRTLSHPHAAPLGWDMFGQMTENVTMPVYALGGMSESDIERAWQAGAQGIAGISGIWPVLEDALG</sequence>
<comment type="caution">
    <text evidence="20">The sequence shown here is derived from an EMBL/GenBank/DDBJ whole genome shotgun (WGS) entry which is preliminary data.</text>
</comment>
<keyword evidence="3" id="KW-0515">Mutator protein</keyword>
<dbReference type="eggNOG" id="COG0494">
    <property type="taxonomic scope" value="Bacteria"/>
</dbReference>
<comment type="catalytic activity">
    <reaction evidence="10">
        <text>8-oxo-dGTP + H2O = 8-oxo-dGMP + diphosphate + H(+)</text>
        <dbReference type="Rhea" id="RHEA:31575"/>
        <dbReference type="ChEBI" id="CHEBI:15377"/>
        <dbReference type="ChEBI" id="CHEBI:15378"/>
        <dbReference type="ChEBI" id="CHEBI:33019"/>
        <dbReference type="ChEBI" id="CHEBI:63224"/>
        <dbReference type="ChEBI" id="CHEBI:77896"/>
        <dbReference type="EC" id="3.6.1.55"/>
    </reaction>
</comment>
<dbReference type="Gene3D" id="3.20.20.70">
    <property type="entry name" value="Aldolase class I"/>
    <property type="match status" value="1"/>
</dbReference>
<dbReference type="InterPro" id="IPR000086">
    <property type="entry name" value="NUDIX_hydrolase_dom"/>
</dbReference>
<dbReference type="EMBL" id="JRAA01000001">
    <property type="protein sequence ID" value="KHF26239.1"/>
    <property type="molecule type" value="Genomic_DNA"/>
</dbReference>
<evidence type="ECO:0000256" key="11">
    <source>
        <dbReference type="ARBA" id="ARBA00036904"/>
    </source>
</evidence>
<evidence type="ECO:0000256" key="4">
    <source>
        <dbReference type="ARBA" id="ARBA00022705"/>
    </source>
</evidence>
<evidence type="ECO:0000313" key="20">
    <source>
        <dbReference type="EMBL" id="KHF26239.1"/>
    </source>
</evidence>
<evidence type="ECO:0000256" key="18">
    <source>
        <dbReference type="PIRSR" id="PIRSR603561-2"/>
    </source>
</evidence>
<dbReference type="InterPro" id="IPR047127">
    <property type="entry name" value="MutT-like"/>
</dbReference>
<keyword evidence="7" id="KW-0378">Hydrolase</keyword>
<dbReference type="EC" id="3.6.1.55" evidence="12"/>
<dbReference type="GO" id="GO:0044715">
    <property type="term" value="F:8-oxo-dGDP phosphatase activity"/>
    <property type="evidence" value="ECO:0007669"/>
    <property type="project" value="TreeGrafter"/>
</dbReference>
<feature type="domain" description="Nudix hydrolase" evidence="19">
    <location>
        <begin position="1"/>
        <end position="126"/>
    </location>
</feature>
<evidence type="ECO:0000256" key="9">
    <source>
        <dbReference type="ARBA" id="ARBA00023204"/>
    </source>
</evidence>
<feature type="binding site" evidence="17">
    <location>
        <position position="26"/>
    </location>
    <ligand>
        <name>8-oxo-dGTP</name>
        <dbReference type="ChEBI" id="CHEBI:77896"/>
    </ligand>
</feature>
<dbReference type="InterPro" id="IPR020084">
    <property type="entry name" value="NUDIX_hydrolase_CS"/>
</dbReference>
<comment type="catalytic activity">
    <reaction evidence="11">
        <text>8-oxo-GTP + H2O = 8-oxo-GMP + diphosphate + H(+)</text>
        <dbReference type="Rhea" id="RHEA:67616"/>
        <dbReference type="ChEBI" id="CHEBI:15377"/>
        <dbReference type="ChEBI" id="CHEBI:15378"/>
        <dbReference type="ChEBI" id="CHEBI:33019"/>
        <dbReference type="ChEBI" id="CHEBI:143553"/>
        <dbReference type="ChEBI" id="CHEBI:145694"/>
    </reaction>
</comment>
<dbReference type="InterPro" id="IPR036206">
    <property type="entry name" value="ThiamineP_synth_sf"/>
</dbReference>
<evidence type="ECO:0000256" key="1">
    <source>
        <dbReference type="ARBA" id="ARBA00001946"/>
    </source>
</evidence>
<evidence type="ECO:0000256" key="15">
    <source>
        <dbReference type="ARBA" id="ARBA00041979"/>
    </source>
</evidence>
<dbReference type="OrthoDB" id="9810648at2"/>
<dbReference type="InterPro" id="IPR013785">
    <property type="entry name" value="Aldolase_TIM"/>
</dbReference>
<dbReference type="PANTHER" id="PTHR47707:SF1">
    <property type="entry name" value="NUDIX HYDROLASE FAMILY PROTEIN"/>
    <property type="match status" value="1"/>
</dbReference>
<dbReference type="GO" id="GO:0006260">
    <property type="term" value="P:DNA replication"/>
    <property type="evidence" value="ECO:0007669"/>
    <property type="project" value="UniProtKB-KW"/>
</dbReference>
<keyword evidence="4" id="KW-0235">DNA replication</keyword>
<dbReference type="eggNOG" id="COG0352">
    <property type="taxonomic scope" value="Bacteria"/>
</dbReference>
<dbReference type="FunFam" id="3.90.79.10:FF:000014">
    <property type="entry name" value="8-oxo-dGTP diphosphatase MutT"/>
    <property type="match status" value="1"/>
</dbReference>
<evidence type="ECO:0000256" key="14">
    <source>
        <dbReference type="ARBA" id="ARBA00041592"/>
    </source>
</evidence>
<dbReference type="InterPro" id="IPR022998">
    <property type="entry name" value="ThiamineP_synth_TenI"/>
</dbReference>
<evidence type="ECO:0000256" key="2">
    <source>
        <dbReference type="ARBA" id="ARBA00005582"/>
    </source>
</evidence>
<evidence type="ECO:0000256" key="8">
    <source>
        <dbReference type="ARBA" id="ARBA00022842"/>
    </source>
</evidence>
<dbReference type="InterPro" id="IPR029119">
    <property type="entry name" value="MutY_C"/>
</dbReference>
<dbReference type="GO" id="GO:0035539">
    <property type="term" value="F:8-oxo-7,8-dihydrodeoxyguanosine triphosphate pyrophosphatase activity"/>
    <property type="evidence" value="ECO:0007669"/>
    <property type="project" value="UniProtKB-EC"/>
</dbReference>
<feature type="binding site" evidence="17">
    <location>
        <begin position="32"/>
        <end position="35"/>
    </location>
    <ligand>
        <name>8-oxo-dGTP</name>
        <dbReference type="ChEBI" id="CHEBI:77896"/>
    </ligand>
</feature>
<evidence type="ECO:0000256" key="17">
    <source>
        <dbReference type="PIRSR" id="PIRSR603561-1"/>
    </source>
</evidence>
<dbReference type="SUPFAM" id="SSF51391">
    <property type="entry name" value="Thiamin phosphate synthase"/>
    <property type="match status" value="1"/>
</dbReference>
<keyword evidence="6" id="KW-0227">DNA damage</keyword>
<dbReference type="InterPro" id="IPR015797">
    <property type="entry name" value="NUDIX_hydrolase-like_dom_sf"/>
</dbReference>
<comment type="cofactor">
    <cofactor evidence="1 18">
        <name>Mg(2+)</name>
        <dbReference type="ChEBI" id="CHEBI:18420"/>
    </cofactor>
</comment>
<evidence type="ECO:0000313" key="21">
    <source>
        <dbReference type="Proteomes" id="UP000030856"/>
    </source>
</evidence>
<evidence type="ECO:0000259" key="19">
    <source>
        <dbReference type="PROSITE" id="PS51462"/>
    </source>
</evidence>
<comment type="similarity">
    <text evidence="2">Belongs to the Nudix hydrolase family.</text>
</comment>
<dbReference type="AlphaFoldDB" id="A0A0B0HE86"/>
<dbReference type="Proteomes" id="UP000030856">
    <property type="component" value="Unassembled WGS sequence"/>
</dbReference>
<organism evidence="20 21">
    <name type="scientific">Solemya velum gill symbiont</name>
    <dbReference type="NCBI Taxonomy" id="2340"/>
    <lineage>
        <taxon>Bacteria</taxon>
        <taxon>Pseudomonadati</taxon>
        <taxon>Pseudomonadota</taxon>
        <taxon>Gammaproteobacteria</taxon>
        <taxon>sulfur-oxidizing symbionts</taxon>
    </lineage>
</organism>
<dbReference type="PATRIC" id="fig|2340.3.peg.751"/>
<dbReference type="PROSITE" id="PS51462">
    <property type="entry name" value="NUDIX"/>
    <property type="match status" value="1"/>
</dbReference>
<name>A0A0B0HE86_SOVGS</name>
<protein>
    <recommendedName>
        <fullName evidence="13">8-oxo-dGTP diphosphatase</fullName>
        <ecNumber evidence="12">3.6.1.55</ecNumber>
    </recommendedName>
    <alternativeName>
        <fullName evidence="16">7,8-dihydro-8-oxoguanine-triphosphatase</fullName>
    </alternativeName>
    <alternativeName>
        <fullName evidence="15">Mutator protein MutT</fullName>
    </alternativeName>
    <alternativeName>
        <fullName evidence="14">dGTP pyrophosphohydrolase</fullName>
    </alternativeName>
</protein>
<evidence type="ECO:0000256" key="13">
    <source>
        <dbReference type="ARBA" id="ARBA00040794"/>
    </source>
</evidence>
<evidence type="ECO:0000256" key="5">
    <source>
        <dbReference type="ARBA" id="ARBA00022723"/>
    </source>
</evidence>
<dbReference type="GO" id="GO:0046872">
    <property type="term" value="F:metal ion binding"/>
    <property type="evidence" value="ECO:0007669"/>
    <property type="project" value="UniProtKB-KW"/>
</dbReference>
<dbReference type="GO" id="GO:0009228">
    <property type="term" value="P:thiamine biosynthetic process"/>
    <property type="evidence" value="ECO:0007669"/>
    <property type="project" value="UniProtKB-KW"/>
</dbReference>
<dbReference type="PRINTS" id="PR00502">
    <property type="entry name" value="NUDIXFAMILY"/>
</dbReference>
<dbReference type="RefSeq" id="WP_043115981.1">
    <property type="nucleotide sequence ID" value="NZ_JRAA01000001.1"/>
</dbReference>
<dbReference type="CDD" id="cd00564">
    <property type="entry name" value="TMP_TenI"/>
    <property type="match status" value="1"/>
</dbReference>
<dbReference type="PROSITE" id="PS00893">
    <property type="entry name" value="NUDIX_BOX"/>
    <property type="match status" value="1"/>
</dbReference>
<evidence type="ECO:0000256" key="12">
    <source>
        <dbReference type="ARBA" id="ARBA00038905"/>
    </source>
</evidence>
<evidence type="ECO:0000256" key="10">
    <source>
        <dbReference type="ARBA" id="ARBA00035861"/>
    </source>
</evidence>
<keyword evidence="8 18" id="KW-0460">Magnesium</keyword>
<reference evidence="20 21" key="1">
    <citation type="journal article" date="2014" name="BMC Genomics">
        <title>The genome of the intracellular bacterium of the coastal bivalve, Solemya velum: a blueprint for thriving in and out of symbiosis.</title>
        <authorList>
            <person name="Dmytrenko O."/>
            <person name="Russell S.L."/>
            <person name="Loo W.T."/>
            <person name="Fontanez K.M."/>
            <person name="Liao L."/>
            <person name="Roeselers G."/>
            <person name="Sharma R."/>
            <person name="Stewart F.J."/>
            <person name="Newton I.L."/>
            <person name="Woyke T."/>
            <person name="Wu D."/>
            <person name="Lang J.M."/>
            <person name="Eisen J.A."/>
            <person name="Cavanaugh C.M."/>
        </authorList>
    </citation>
    <scope>NUCLEOTIDE SEQUENCE [LARGE SCALE GENOMIC DNA]</scope>
    <source>
        <strain evidence="20 21">WH</strain>
    </source>
</reference>
<dbReference type="Gene3D" id="3.90.79.10">
    <property type="entry name" value="Nucleoside Triphosphate Pyrophosphohydrolase"/>
    <property type="match status" value="1"/>
</dbReference>
<gene>
    <name evidence="20" type="ORF">JV46_15680</name>
</gene>
<feature type="binding site" evidence="18">
    <location>
        <position position="55"/>
    </location>
    <ligand>
        <name>Mg(2+)</name>
        <dbReference type="ChEBI" id="CHEBI:18420"/>
    </ligand>
</feature>
<dbReference type="SUPFAM" id="SSF55811">
    <property type="entry name" value="Nudix"/>
    <property type="match status" value="1"/>
</dbReference>
<evidence type="ECO:0000256" key="6">
    <source>
        <dbReference type="ARBA" id="ARBA00022763"/>
    </source>
</evidence>
<dbReference type="GO" id="GO:0044716">
    <property type="term" value="F:8-oxo-GDP phosphatase activity"/>
    <property type="evidence" value="ECO:0007669"/>
    <property type="project" value="TreeGrafter"/>
</dbReference>
<dbReference type="GO" id="GO:0006281">
    <property type="term" value="P:DNA repair"/>
    <property type="evidence" value="ECO:0007669"/>
    <property type="project" value="UniProtKB-KW"/>
</dbReference>
<accession>A0A0B0HE86</accession>
<dbReference type="NCBIfam" id="NF006530">
    <property type="entry name" value="PRK08999.1"/>
    <property type="match status" value="1"/>
</dbReference>
<proteinExistence type="inferred from homology"/>